<proteinExistence type="predicted"/>
<reference evidence="1" key="1">
    <citation type="submission" date="2023-07" db="EMBL/GenBank/DDBJ databases">
        <title>Black Yeasts Isolated from many extreme environments.</title>
        <authorList>
            <person name="Coleine C."/>
            <person name="Stajich J.E."/>
            <person name="Selbmann L."/>
        </authorList>
    </citation>
    <scope>NUCLEOTIDE SEQUENCE</scope>
    <source>
        <strain evidence="1">CCFEE 5714</strain>
    </source>
</reference>
<evidence type="ECO:0000313" key="2">
    <source>
        <dbReference type="Proteomes" id="UP001281147"/>
    </source>
</evidence>
<dbReference type="EMBL" id="JAUTXU010000033">
    <property type="protein sequence ID" value="KAK3718163.1"/>
    <property type="molecule type" value="Genomic_DNA"/>
</dbReference>
<organism evidence="1 2">
    <name type="scientific">Vermiconidia calcicola</name>
    <dbReference type="NCBI Taxonomy" id="1690605"/>
    <lineage>
        <taxon>Eukaryota</taxon>
        <taxon>Fungi</taxon>
        <taxon>Dikarya</taxon>
        <taxon>Ascomycota</taxon>
        <taxon>Pezizomycotina</taxon>
        <taxon>Dothideomycetes</taxon>
        <taxon>Dothideomycetidae</taxon>
        <taxon>Mycosphaerellales</taxon>
        <taxon>Extremaceae</taxon>
        <taxon>Vermiconidia</taxon>
    </lineage>
</organism>
<keyword evidence="2" id="KW-1185">Reference proteome</keyword>
<dbReference type="Proteomes" id="UP001281147">
    <property type="component" value="Unassembled WGS sequence"/>
</dbReference>
<sequence>MAAKGIYIQLIGGPERVLALVPLGAKPTNRVHGARLRHVHDPIGIGLPPDRWESLLLARLYVLDSKHGDKGEKKIRRAVWMAIRLRHSIVDAVNRKVAEVLPDDIINAGLILYHGSTHVCRTRVQCGTKATMLDLAKRYRSLRLLGIERRYSSANDAASKKKPEKRPAAPMVKVLPDYRKEAAKLLLEIDEQASRTVDTKPTPRIRVKRTGNYGFGVPARNPRPVLEVKRPVIVGSISAREMLMRAYQEWWLSDEAKDLREKKLERPLIDYGPPVRKPRSVFHQLHLQYEQERRSKVTMAATAEPESTVIRRTARPGYWEQVASRKRKAAAEAGECKLKRAKTEDAGEAEEAEEVAQPIALSPADSLPVQQAETKNRAATYQFTPRAVTKLVVEESKIEAEAAGKTKEIEGSTQLLPIVSWFIPQADPESFGPSWQVVPRAVTKVIAEERNVKGDAAGKAETKQPRKFSPAEWLDVQRAKVITQTKRIDQGTGTYVLREGMLDTPLIALLDRAGRVPRQTYKSMWEKGEEGPAVFLLFEEIARLGI</sequence>
<name>A0ACC3NK11_9PEZI</name>
<evidence type="ECO:0000313" key="1">
    <source>
        <dbReference type="EMBL" id="KAK3718163.1"/>
    </source>
</evidence>
<gene>
    <name evidence="1" type="ORF">LTR37_005278</name>
</gene>
<protein>
    <submittedName>
        <fullName evidence="1">Uncharacterized protein</fullName>
    </submittedName>
</protein>
<comment type="caution">
    <text evidence="1">The sequence shown here is derived from an EMBL/GenBank/DDBJ whole genome shotgun (WGS) entry which is preliminary data.</text>
</comment>
<accession>A0ACC3NK11</accession>